<dbReference type="OMA" id="QMPNLCK"/>
<dbReference type="Gene3D" id="1.10.510.10">
    <property type="entry name" value="Transferase(Phosphotransferase) domain 1"/>
    <property type="match status" value="1"/>
</dbReference>
<evidence type="ECO:0000256" key="13">
    <source>
        <dbReference type="PROSITE-ProRule" id="PRU10141"/>
    </source>
</evidence>
<dbReference type="PRINTS" id="PR00653">
    <property type="entry name" value="ACTIVIN2R"/>
</dbReference>
<proteinExistence type="inferred from homology"/>
<dbReference type="GO" id="GO:0005524">
    <property type="term" value="F:ATP binding"/>
    <property type="evidence" value="ECO:0007669"/>
    <property type="project" value="UniProtKB-UniRule"/>
</dbReference>
<evidence type="ECO:0000313" key="18">
    <source>
        <dbReference type="Proteomes" id="UP000694388"/>
    </source>
</evidence>
<keyword evidence="4 15" id="KW-0808">Transferase</keyword>
<dbReference type="Proteomes" id="UP000694388">
    <property type="component" value="Unplaced"/>
</dbReference>
<keyword evidence="6" id="KW-0732">Signal</keyword>
<dbReference type="InterPro" id="IPR017441">
    <property type="entry name" value="Protein_kinase_ATP_BS"/>
</dbReference>
<dbReference type="InterPro" id="IPR008271">
    <property type="entry name" value="Ser/Thr_kinase_AS"/>
</dbReference>
<keyword evidence="15" id="KW-0460">Magnesium</keyword>
<keyword evidence="12 15" id="KW-0675">Receptor</keyword>
<dbReference type="Gene3D" id="3.30.200.20">
    <property type="entry name" value="Phosphorylase Kinase, domain 1"/>
    <property type="match status" value="1"/>
</dbReference>
<dbReference type="PROSITE" id="PS50011">
    <property type="entry name" value="PROTEIN_KINASE_DOM"/>
    <property type="match status" value="1"/>
</dbReference>
<evidence type="ECO:0000256" key="11">
    <source>
        <dbReference type="ARBA" id="ARBA00023136"/>
    </source>
</evidence>
<dbReference type="InterPro" id="IPR000333">
    <property type="entry name" value="TGFB_receptor"/>
</dbReference>
<dbReference type="InterPro" id="IPR011009">
    <property type="entry name" value="Kinase-like_dom_sf"/>
</dbReference>
<reference evidence="17" key="2">
    <citation type="submission" date="2025-09" db="UniProtKB">
        <authorList>
            <consortium name="Ensembl"/>
        </authorList>
    </citation>
    <scope>IDENTIFICATION</scope>
</reference>
<keyword evidence="7 13" id="KW-0547">Nucleotide-binding</keyword>
<comment type="subcellular location">
    <subcellularLocation>
        <location evidence="1 15">Membrane</location>
        <topology evidence="1 15">Single-pass type I membrane protein</topology>
    </subcellularLocation>
</comment>
<comment type="cofactor">
    <cofactor evidence="15">
        <name>Mg(2+)</name>
        <dbReference type="ChEBI" id="CHEBI:18420"/>
    </cofactor>
    <cofactor evidence="15">
        <name>Mn(2+)</name>
        <dbReference type="ChEBI" id="CHEBI:29035"/>
    </cofactor>
</comment>
<dbReference type="FunFam" id="1.10.510.10:FF:000260">
    <property type="entry name" value="TGF-beta receptor type-2"/>
    <property type="match status" value="1"/>
</dbReference>
<feature type="domain" description="Protein kinase" evidence="16">
    <location>
        <begin position="172"/>
        <end position="466"/>
    </location>
</feature>
<feature type="binding site" evidence="13">
    <location>
        <position position="206"/>
    </location>
    <ligand>
        <name>ATP</name>
        <dbReference type="ChEBI" id="CHEBI:30616"/>
    </ligand>
</feature>
<keyword evidence="11 15" id="KW-0472">Membrane</keyword>
<evidence type="ECO:0000256" key="9">
    <source>
        <dbReference type="ARBA" id="ARBA00022840"/>
    </source>
</evidence>
<feature type="transmembrane region" description="Helical" evidence="15">
    <location>
        <begin position="88"/>
        <end position="111"/>
    </location>
</feature>
<keyword evidence="15" id="KW-0479">Metal-binding</keyword>
<dbReference type="SUPFAM" id="SSF56112">
    <property type="entry name" value="Protein kinase-like (PK-like)"/>
    <property type="match status" value="1"/>
</dbReference>
<keyword evidence="10 15" id="KW-1133">Transmembrane helix</keyword>
<evidence type="ECO:0000256" key="5">
    <source>
        <dbReference type="ARBA" id="ARBA00022692"/>
    </source>
</evidence>
<sequence length="494" mass="55482">AHGSWANTSIDKYEQVSHASKGKMQTASSVIEPATWETSEHDDKDVRCNNVQHIKIKNNKSLCSFECSVWITFHIVLCLSVPEQQTNLVVLLSLLPLAAITLLLVIGFYAYRVHRKRNLNHTDPKVINGEAGRKVLLGQGDSSDRCGLRDDQSDISSTCANNLNHNTELLPIELDVEVGKGRFARVRRAKLRQNPASGHFETVAVKIFRAPEVASWQNEKEIFSLASLKHDSILHFLTAEERGSNGEYWLITAYHPRGNLQELLAWRVLAWQELCVLGQSLARGVAHLHADRTACGQPKMPIAHRDIKSPNILVKADGTCCLCDFGLSLRLDPALSIDELANHGQVGTARYMAPEVMESRINLEDLEAFKQVDVYAMGLVIWEMASRCDAIGDVQPYKPPFGEKVHEHPCVESMKDIVLRERGRPDIPGSWRRHSAMSSLCETMIECWDPDPEARLTANCVVERFLTMQREYGEGLTCCTHVTRSVTHIDTRYL</sequence>
<evidence type="ECO:0000313" key="17">
    <source>
        <dbReference type="Ensembl" id="ENSEBUP00000020895.1"/>
    </source>
</evidence>
<dbReference type="GO" id="GO:0043235">
    <property type="term" value="C:receptor complex"/>
    <property type="evidence" value="ECO:0007669"/>
    <property type="project" value="TreeGrafter"/>
</dbReference>
<keyword evidence="8 15" id="KW-0418">Kinase</keyword>
<dbReference type="PROSITE" id="PS00108">
    <property type="entry name" value="PROTEIN_KINASE_ST"/>
    <property type="match status" value="1"/>
</dbReference>
<evidence type="ECO:0000256" key="7">
    <source>
        <dbReference type="ARBA" id="ARBA00022741"/>
    </source>
</evidence>
<name>A0A8C4QUQ6_EPTBU</name>
<dbReference type="Ensembl" id="ENSEBUT00000021472.1">
    <property type="protein sequence ID" value="ENSEBUP00000020895.1"/>
    <property type="gene ID" value="ENSEBUG00000012911.1"/>
</dbReference>
<dbReference type="AlphaFoldDB" id="A0A8C4QUQ6"/>
<reference evidence="17" key="1">
    <citation type="submission" date="2025-08" db="UniProtKB">
        <authorList>
            <consortium name="Ensembl"/>
        </authorList>
    </citation>
    <scope>IDENTIFICATION</scope>
</reference>
<evidence type="ECO:0000256" key="10">
    <source>
        <dbReference type="ARBA" id="ARBA00022989"/>
    </source>
</evidence>
<dbReference type="PANTHER" id="PTHR23255:SF104">
    <property type="entry name" value="TGF-BETA RECEPTOR TYPE-2-LIKE ISOFORM X1"/>
    <property type="match status" value="1"/>
</dbReference>
<keyword evidence="3 14" id="KW-0723">Serine/threonine-protein kinase</keyword>
<protein>
    <recommendedName>
        <fullName evidence="15">Serine/threonine-protein kinase receptor</fullName>
        <ecNumber evidence="15">2.7.11.30</ecNumber>
    </recommendedName>
</protein>
<evidence type="ECO:0000256" key="6">
    <source>
        <dbReference type="ARBA" id="ARBA00022729"/>
    </source>
</evidence>
<dbReference type="GO" id="GO:0071363">
    <property type="term" value="P:cellular response to growth factor stimulus"/>
    <property type="evidence" value="ECO:0007669"/>
    <property type="project" value="TreeGrafter"/>
</dbReference>
<evidence type="ECO:0000256" key="4">
    <source>
        <dbReference type="ARBA" id="ARBA00022679"/>
    </source>
</evidence>
<keyword evidence="15" id="KW-0464">Manganese</keyword>
<dbReference type="GO" id="GO:0007507">
    <property type="term" value="P:heart development"/>
    <property type="evidence" value="ECO:0007669"/>
    <property type="project" value="TreeGrafter"/>
</dbReference>
<evidence type="ECO:0000256" key="3">
    <source>
        <dbReference type="ARBA" id="ARBA00022527"/>
    </source>
</evidence>
<comment type="similarity">
    <text evidence="2 15">Belongs to the protein kinase superfamily. TKL Ser/Thr protein kinase family. TGFB receptor subfamily.</text>
</comment>
<evidence type="ECO:0000256" key="1">
    <source>
        <dbReference type="ARBA" id="ARBA00004479"/>
    </source>
</evidence>
<evidence type="ECO:0000256" key="14">
    <source>
        <dbReference type="RuleBase" id="RU000304"/>
    </source>
</evidence>
<dbReference type="EC" id="2.7.11.30" evidence="15"/>
<evidence type="ECO:0000256" key="8">
    <source>
        <dbReference type="ARBA" id="ARBA00022777"/>
    </source>
</evidence>
<dbReference type="PANTHER" id="PTHR23255">
    <property type="entry name" value="TRANSFORMING GROWTH FACTOR-BETA RECEPTOR TYPE I AND II"/>
    <property type="match status" value="1"/>
</dbReference>
<keyword evidence="18" id="KW-1185">Reference proteome</keyword>
<dbReference type="SMART" id="SM00220">
    <property type="entry name" value="S_TKc"/>
    <property type="match status" value="1"/>
</dbReference>
<evidence type="ECO:0000259" key="16">
    <source>
        <dbReference type="PROSITE" id="PS50011"/>
    </source>
</evidence>
<organism evidence="17 18">
    <name type="scientific">Eptatretus burgeri</name>
    <name type="common">Inshore hagfish</name>
    <dbReference type="NCBI Taxonomy" id="7764"/>
    <lineage>
        <taxon>Eukaryota</taxon>
        <taxon>Metazoa</taxon>
        <taxon>Chordata</taxon>
        <taxon>Craniata</taxon>
        <taxon>Vertebrata</taxon>
        <taxon>Cyclostomata</taxon>
        <taxon>Myxini</taxon>
        <taxon>Myxiniformes</taxon>
        <taxon>Myxinidae</taxon>
        <taxon>Eptatretinae</taxon>
        <taxon>Eptatretus</taxon>
    </lineage>
</organism>
<dbReference type="InterPro" id="IPR000719">
    <property type="entry name" value="Prot_kinase_dom"/>
</dbReference>
<dbReference type="Pfam" id="PF00069">
    <property type="entry name" value="Pkinase"/>
    <property type="match status" value="1"/>
</dbReference>
<keyword evidence="9 13" id="KW-0067">ATP-binding</keyword>
<evidence type="ECO:0000256" key="2">
    <source>
        <dbReference type="ARBA" id="ARBA00009605"/>
    </source>
</evidence>
<evidence type="ECO:0000256" key="15">
    <source>
        <dbReference type="RuleBase" id="RU361271"/>
    </source>
</evidence>
<evidence type="ECO:0000256" key="12">
    <source>
        <dbReference type="ARBA" id="ARBA00023170"/>
    </source>
</evidence>
<accession>A0A8C4QUQ6</accession>
<keyword evidence="5 15" id="KW-0812">Transmembrane</keyword>
<dbReference type="GeneTree" id="ENSGT00940000157527"/>
<dbReference type="GO" id="GO:0046872">
    <property type="term" value="F:metal ion binding"/>
    <property type="evidence" value="ECO:0007669"/>
    <property type="project" value="UniProtKB-KW"/>
</dbReference>
<dbReference type="PROSITE" id="PS00107">
    <property type="entry name" value="PROTEIN_KINASE_ATP"/>
    <property type="match status" value="1"/>
</dbReference>
<dbReference type="GO" id="GO:0005886">
    <property type="term" value="C:plasma membrane"/>
    <property type="evidence" value="ECO:0007669"/>
    <property type="project" value="TreeGrafter"/>
</dbReference>
<comment type="catalytic activity">
    <reaction evidence="15">
        <text>L-threonyl-[receptor-protein] + ATP = O-phospho-L-threonyl-[receptor-protein] + ADP + H(+)</text>
        <dbReference type="Rhea" id="RHEA:44880"/>
        <dbReference type="Rhea" id="RHEA-COMP:11024"/>
        <dbReference type="Rhea" id="RHEA-COMP:11025"/>
        <dbReference type="ChEBI" id="CHEBI:15378"/>
        <dbReference type="ChEBI" id="CHEBI:30013"/>
        <dbReference type="ChEBI" id="CHEBI:30616"/>
        <dbReference type="ChEBI" id="CHEBI:61977"/>
        <dbReference type="ChEBI" id="CHEBI:456216"/>
        <dbReference type="EC" id="2.7.11.30"/>
    </reaction>
</comment>
<dbReference type="CDD" id="cd14055">
    <property type="entry name" value="STKc_TGFbR2_like"/>
    <property type="match status" value="1"/>
</dbReference>
<dbReference type="GO" id="GO:0004675">
    <property type="term" value="F:transmembrane receptor protein serine/threonine kinase activity"/>
    <property type="evidence" value="ECO:0007669"/>
    <property type="project" value="UniProtKB-EC"/>
</dbReference>